<name>A0ACC0EXE4_9BASI</name>
<protein>
    <submittedName>
        <fullName evidence="1">Uncharacterized protein</fullName>
    </submittedName>
</protein>
<comment type="caution">
    <text evidence="1">The sequence shown here is derived from an EMBL/GenBank/DDBJ whole genome shotgun (WGS) entry which is preliminary data.</text>
</comment>
<sequence>MGRLEEQMIFPFVQHNRTPSCLPHKFKDLHYNFPNTTVISILGQLLESNKSCETGRTPPITPYAPQRSSNLQRLLLILVAYFRSDIGAGTKKLSEADKKKGTTNQVERSTVKHQNKSSYNYSKRRSLPKE</sequence>
<evidence type="ECO:0000313" key="1">
    <source>
        <dbReference type="EMBL" id="KAI7961503.1"/>
    </source>
</evidence>
<proteinExistence type="predicted"/>
<reference evidence="2" key="2">
    <citation type="journal article" date="2018" name="Mol. Plant Microbe Interact.">
        <title>Genome sequence resources for the wheat stripe rust pathogen (Puccinia striiformis f. sp. tritici) and the barley stripe rust pathogen (Puccinia striiformis f. sp. hordei).</title>
        <authorList>
            <person name="Xia C."/>
            <person name="Wang M."/>
            <person name="Yin C."/>
            <person name="Cornejo O.E."/>
            <person name="Hulbert S.H."/>
            <person name="Chen X."/>
        </authorList>
    </citation>
    <scope>NUCLEOTIDE SEQUENCE [LARGE SCALE GENOMIC DNA]</scope>
    <source>
        <strain evidence="2">93-210</strain>
    </source>
</reference>
<keyword evidence="2" id="KW-1185">Reference proteome</keyword>
<evidence type="ECO:0000313" key="2">
    <source>
        <dbReference type="Proteomes" id="UP001060170"/>
    </source>
</evidence>
<dbReference type="EMBL" id="CM045866">
    <property type="protein sequence ID" value="KAI7961503.1"/>
    <property type="molecule type" value="Genomic_DNA"/>
</dbReference>
<reference evidence="2" key="1">
    <citation type="journal article" date="2018" name="BMC Genomics">
        <title>Genomic insights into host adaptation between the wheat stripe rust pathogen (Puccinia striiformis f. sp. tritici) and the barley stripe rust pathogen (Puccinia striiformis f. sp. hordei).</title>
        <authorList>
            <person name="Xia C."/>
            <person name="Wang M."/>
            <person name="Yin C."/>
            <person name="Cornejo O.E."/>
            <person name="Hulbert S.H."/>
            <person name="Chen X."/>
        </authorList>
    </citation>
    <scope>NUCLEOTIDE SEQUENCE [LARGE SCALE GENOMIC DNA]</scope>
    <source>
        <strain evidence="2">93-210</strain>
    </source>
</reference>
<dbReference type="Proteomes" id="UP001060170">
    <property type="component" value="Chromosome 2"/>
</dbReference>
<reference evidence="1 2" key="3">
    <citation type="journal article" date="2022" name="Microbiol. Spectr.">
        <title>Folding features and dynamics of 3D genome architecture in plant fungal pathogens.</title>
        <authorList>
            <person name="Xia C."/>
        </authorList>
    </citation>
    <scope>NUCLEOTIDE SEQUENCE [LARGE SCALE GENOMIC DNA]</scope>
    <source>
        <strain evidence="1 2">93-210</strain>
    </source>
</reference>
<organism evidence="1 2">
    <name type="scientific">Puccinia striiformis f. sp. tritici</name>
    <dbReference type="NCBI Taxonomy" id="168172"/>
    <lineage>
        <taxon>Eukaryota</taxon>
        <taxon>Fungi</taxon>
        <taxon>Dikarya</taxon>
        <taxon>Basidiomycota</taxon>
        <taxon>Pucciniomycotina</taxon>
        <taxon>Pucciniomycetes</taxon>
        <taxon>Pucciniales</taxon>
        <taxon>Pucciniaceae</taxon>
        <taxon>Puccinia</taxon>
    </lineage>
</organism>
<accession>A0ACC0EXE4</accession>
<gene>
    <name evidence="1" type="ORF">MJO28_001992</name>
</gene>